<name>A0AAU8CX47_9HYPH</name>
<feature type="compositionally biased region" description="Polar residues" evidence="1">
    <location>
        <begin position="39"/>
        <end position="61"/>
    </location>
</feature>
<dbReference type="InterPro" id="IPR010497">
    <property type="entry name" value="Epoxide_hydro_N"/>
</dbReference>
<proteinExistence type="predicted"/>
<accession>A0AAU8CX47</accession>
<keyword evidence="3" id="KW-0378">Hydrolase</keyword>
<feature type="domain" description="Epoxide hydrolase N-terminal" evidence="2">
    <location>
        <begin position="1"/>
        <end position="30"/>
    </location>
</feature>
<sequence>MHRLLDYWRDEFDWRAQERRLNRLPQFTATRSGWRPGSPRNSSVGPTTTAISKGSCRSTGC</sequence>
<reference evidence="3" key="1">
    <citation type="submission" date="2024-06" db="EMBL/GenBank/DDBJ databases">
        <title>Mesorhizobium karijinii sp. nov., a symbiont of the iconic Swainsona formosa from arid Australia.</title>
        <authorList>
            <person name="Hill Y.J."/>
            <person name="Watkin E.L.J."/>
            <person name="O'Hara G.W."/>
            <person name="Terpolilli J."/>
            <person name="Tye M.L."/>
            <person name="Kohlmeier M.G."/>
        </authorList>
    </citation>
    <scope>NUCLEOTIDE SEQUENCE</scope>
    <source>
        <strain evidence="3">WSM2240</strain>
    </source>
</reference>
<dbReference type="InterPro" id="IPR029058">
    <property type="entry name" value="AB_hydrolase_fold"/>
</dbReference>
<dbReference type="AlphaFoldDB" id="A0AAU8CX47"/>
<dbReference type="SUPFAM" id="SSF53474">
    <property type="entry name" value="alpha/beta-Hydrolases"/>
    <property type="match status" value="1"/>
</dbReference>
<evidence type="ECO:0000259" key="2">
    <source>
        <dbReference type="Pfam" id="PF06441"/>
    </source>
</evidence>
<evidence type="ECO:0000256" key="1">
    <source>
        <dbReference type="SAM" id="MobiDB-lite"/>
    </source>
</evidence>
<feature type="region of interest" description="Disordered" evidence="1">
    <location>
        <begin position="27"/>
        <end position="61"/>
    </location>
</feature>
<dbReference type="EMBL" id="CP159253">
    <property type="protein sequence ID" value="XCG51551.1"/>
    <property type="molecule type" value="Genomic_DNA"/>
</dbReference>
<protein>
    <submittedName>
        <fullName evidence="3">Epoxide hydrolase N-terminal domain-containing protein</fullName>
    </submittedName>
</protein>
<dbReference type="RefSeq" id="WP_353646004.1">
    <property type="nucleotide sequence ID" value="NZ_CP159253.1"/>
</dbReference>
<organism evidence="3">
    <name type="scientific">Mesorhizobium sp. WSM2240</name>
    <dbReference type="NCBI Taxonomy" id="3228851"/>
    <lineage>
        <taxon>Bacteria</taxon>
        <taxon>Pseudomonadati</taxon>
        <taxon>Pseudomonadota</taxon>
        <taxon>Alphaproteobacteria</taxon>
        <taxon>Hyphomicrobiales</taxon>
        <taxon>Phyllobacteriaceae</taxon>
        <taxon>Mesorhizobium</taxon>
    </lineage>
</organism>
<evidence type="ECO:0000313" key="3">
    <source>
        <dbReference type="EMBL" id="XCG51551.1"/>
    </source>
</evidence>
<dbReference type="GO" id="GO:0016787">
    <property type="term" value="F:hydrolase activity"/>
    <property type="evidence" value="ECO:0007669"/>
    <property type="project" value="UniProtKB-KW"/>
</dbReference>
<dbReference type="Pfam" id="PF06441">
    <property type="entry name" value="EHN"/>
    <property type="match status" value="1"/>
</dbReference>
<gene>
    <name evidence="3" type="ORF">ABVK50_06280</name>
</gene>
<dbReference type="Gene3D" id="3.40.50.1820">
    <property type="entry name" value="alpha/beta hydrolase"/>
    <property type="match status" value="1"/>
</dbReference>